<dbReference type="EMBL" id="WNXC01000001">
    <property type="protein sequence ID" value="MBB2148269.1"/>
    <property type="molecule type" value="Genomic_DNA"/>
</dbReference>
<reference evidence="1 2" key="1">
    <citation type="submission" date="2019-11" db="EMBL/GenBank/DDBJ databases">
        <title>Description of Pedobacter sp. LMG 31462T.</title>
        <authorList>
            <person name="Carlier A."/>
            <person name="Qi S."/>
            <person name="Vandamme P."/>
        </authorList>
    </citation>
    <scope>NUCLEOTIDE SEQUENCE [LARGE SCALE GENOMIC DNA]</scope>
    <source>
        <strain evidence="1 2">LMG 31462</strain>
    </source>
</reference>
<dbReference type="RefSeq" id="WP_182954026.1">
    <property type="nucleotide sequence ID" value="NZ_WNXC01000001.1"/>
</dbReference>
<dbReference type="CDD" id="cd20745">
    <property type="entry name" value="FIX_RhsA_AHH_HNH-like"/>
    <property type="match status" value="1"/>
</dbReference>
<dbReference type="InterPro" id="IPR032871">
    <property type="entry name" value="AHH_dom_containing"/>
</dbReference>
<organism evidence="1 2">
    <name type="scientific">Pedobacter gandavensis</name>
    <dbReference type="NCBI Taxonomy" id="2679963"/>
    <lineage>
        <taxon>Bacteria</taxon>
        <taxon>Pseudomonadati</taxon>
        <taxon>Bacteroidota</taxon>
        <taxon>Sphingobacteriia</taxon>
        <taxon>Sphingobacteriales</taxon>
        <taxon>Sphingobacteriaceae</taxon>
        <taxon>Pedobacter</taxon>
    </lineage>
</organism>
<dbReference type="PROSITE" id="PS51257">
    <property type="entry name" value="PROKAR_LIPOPROTEIN"/>
    <property type="match status" value="1"/>
</dbReference>
<evidence type="ECO:0000313" key="1">
    <source>
        <dbReference type="EMBL" id="MBB2148269.1"/>
    </source>
</evidence>
<keyword evidence="2" id="KW-1185">Reference proteome</keyword>
<protein>
    <recommendedName>
        <fullName evidence="3">HNH endonuclease</fullName>
    </recommendedName>
</protein>
<evidence type="ECO:0000313" key="2">
    <source>
        <dbReference type="Proteomes" id="UP000636110"/>
    </source>
</evidence>
<proteinExistence type="predicted"/>
<gene>
    <name evidence="1" type="ORF">GM920_05040</name>
</gene>
<dbReference type="Pfam" id="PF14412">
    <property type="entry name" value="AHH"/>
    <property type="match status" value="1"/>
</dbReference>
<name>A0ABR6ESN3_9SPHI</name>
<evidence type="ECO:0008006" key="3">
    <source>
        <dbReference type="Google" id="ProtNLM"/>
    </source>
</evidence>
<sequence length="638" mass="69527">MKSTLSKGCKTMAYLALLFILFATSCKKDSLSIEHKKKVEHPIPKITYAEFLRSVDLSSLGILAKKFEASGAQAKTMSIGDQNFMAELAVYTDSIQKIVSPEGISYVFMMPLSSPHAISFRNLTVQVKGNKTTAFIATYTPTKKWINDRKSSKLIPYEGDVSFAPMYLEGLSLKAALTETKTGANNKSRLMPNKVMMQEVCIGYTIYTTIAYSCSRGGHMPWDEGCVWNFDGAPDGERAAGYTMNVEMYEVCQMIDTGGDAGGGGGGGGGGSTPTPPPPYNPCDGGIPVVSSTFVGGTTLMALPPNPCDGQVLPPVVDPVYRMEIQTLLSNRLINQDPSIGRYIINNESKSVELFALLEESDFSYESQLAAAMMIKASIANQLTVSNIAVHYSAINGLLPSQYQDVFGDMIARHIIIQSILIRQEHPEYSEWRVYWEASQEIIHLLLDGVGLIPVGGEIADLVNGVIYTIQGDGTNASLSYASALPIAGWWAAGVKFAKKTITLTNGTKTTLKWVVVAGDVVHFGNRSQLRKVLGLVNNLSQAHHIIPWGKSGHRAIQKAAKSKLALHMNSALNGIPLNTLIHNGSHAAYDARVAQRLELIPSHFSPEQTYDEVLIIINDIRNAMNNYPNVHVNQLIF</sequence>
<dbReference type="Proteomes" id="UP000636110">
    <property type="component" value="Unassembled WGS sequence"/>
</dbReference>
<comment type="caution">
    <text evidence="1">The sequence shown here is derived from an EMBL/GenBank/DDBJ whole genome shotgun (WGS) entry which is preliminary data.</text>
</comment>
<accession>A0ABR6ESN3</accession>